<name>A0ABY8FSC1_9SPHN</name>
<dbReference type="NCBIfam" id="NF006820">
    <property type="entry name" value="PRK09344.1-2"/>
    <property type="match status" value="1"/>
</dbReference>
<dbReference type="PIRSF" id="PIRSF006294">
    <property type="entry name" value="PEP_crbxkin"/>
    <property type="match status" value="1"/>
</dbReference>
<evidence type="ECO:0000256" key="2">
    <source>
        <dbReference type="ARBA" id="ARBA00006052"/>
    </source>
</evidence>
<dbReference type="InterPro" id="IPR001272">
    <property type="entry name" value="PEP_carboxykinase_ATP"/>
</dbReference>
<dbReference type="Gene3D" id="3.90.228.20">
    <property type="match status" value="1"/>
</dbReference>
<comment type="caution">
    <text evidence="10">Lacks conserved residue(s) required for the propagation of feature annotation.</text>
</comment>
<dbReference type="SUPFAM" id="SSF53795">
    <property type="entry name" value="PEP carboxykinase-like"/>
    <property type="match status" value="1"/>
</dbReference>
<feature type="binding site" evidence="10">
    <location>
        <position position="57"/>
    </location>
    <ligand>
        <name>substrate</name>
    </ligand>
</feature>
<dbReference type="RefSeq" id="WP_278016610.1">
    <property type="nucleotide sequence ID" value="NZ_CP121106.1"/>
</dbReference>
<reference evidence="11 12" key="1">
    <citation type="submission" date="2023-03" db="EMBL/GenBank/DDBJ databases">
        <title>Altererythrobacter sp. CAU 1644 isolated from sand.</title>
        <authorList>
            <person name="Kim W."/>
        </authorList>
    </citation>
    <scope>NUCLEOTIDE SEQUENCE [LARGE SCALE GENOMIC DNA]</scope>
    <source>
        <strain evidence="11 12">CAU 1644</strain>
    </source>
</reference>
<dbReference type="EMBL" id="CP121106">
    <property type="protein sequence ID" value="WFL77919.1"/>
    <property type="molecule type" value="Genomic_DNA"/>
</dbReference>
<evidence type="ECO:0000256" key="6">
    <source>
        <dbReference type="ARBA" id="ARBA00022793"/>
    </source>
</evidence>
<organism evidence="11 12">
    <name type="scientific">Altererythrobacter arenosus</name>
    <dbReference type="NCBI Taxonomy" id="3032592"/>
    <lineage>
        <taxon>Bacteria</taxon>
        <taxon>Pseudomonadati</taxon>
        <taxon>Pseudomonadota</taxon>
        <taxon>Alphaproteobacteria</taxon>
        <taxon>Sphingomonadales</taxon>
        <taxon>Erythrobacteraceae</taxon>
        <taxon>Altererythrobacter</taxon>
    </lineage>
</organism>
<dbReference type="Gene3D" id="2.170.8.10">
    <property type="entry name" value="Phosphoenolpyruvate Carboxykinase, domain 2"/>
    <property type="match status" value="1"/>
</dbReference>
<evidence type="ECO:0000256" key="8">
    <source>
        <dbReference type="ARBA" id="ARBA00023239"/>
    </source>
</evidence>
<dbReference type="InterPro" id="IPR008210">
    <property type="entry name" value="PEP_carboxykinase_N"/>
</dbReference>
<keyword evidence="10" id="KW-0464">Manganese</keyword>
<keyword evidence="4 10" id="KW-0312">Gluconeogenesis</keyword>
<dbReference type="SUPFAM" id="SSF68923">
    <property type="entry name" value="PEP carboxykinase N-terminal domain"/>
    <property type="match status" value="1"/>
</dbReference>
<keyword evidence="12" id="KW-1185">Reference proteome</keyword>
<gene>
    <name evidence="10" type="primary">pckA</name>
    <name evidence="11" type="ORF">P7228_02295</name>
</gene>
<keyword evidence="8 10" id="KW-0456">Lyase</keyword>
<sequence>MSTPLARPLSSQGIETKANIKPNLGTAALVEEALKRGEGQLTKDGALLVDTGKFTGRSVKDKYVVRDATTEETINWGAINQPMDQAHWDVLKADFLAHLNGQDELFVADLFGGSQPEYRVNVRVINQLAWHNLFIRTLLVRPSADELADFTPEYTIINLPSFKADPERHGCRSDTVIAVNFTEKLILIGNTEYSGEMKKGVFGLLNFLLPAQGVMPMHCSANIGADGKSAIFFGLSGTGKTTLSADASRTLIGDDEHGWSDQAVFNFEGGCYAKMINLSAEGEPEIYATTKMFGTILENVTMDPATRELDFTDGSKTENTRGAYPIEYIPNTSEKNLGPAPSNVIMLTADAFGVLPPIARLTPDQAMYYFLSGYTAKVAGTEIGVTEPEATFSTCFGAAFMPRHPSVYGNLLKERIAKGDVQCWLFNTGWTGGKYGVGSRMPIKATRGLLNAVLDGKIDDVEFREDPNFGFDVPVSVPALAEAGIDQKLLDPRSTWDDKDEYDRTANKLVRLFIDNFAQFESHVDQGVRDAAPTAPVAA</sequence>
<dbReference type="EC" id="4.1.1.49" evidence="3 10"/>
<keyword evidence="10" id="KW-0479">Metal-binding</keyword>
<dbReference type="NCBIfam" id="TIGR00224">
    <property type="entry name" value="pckA"/>
    <property type="match status" value="1"/>
</dbReference>
<dbReference type="Proteomes" id="UP001215827">
    <property type="component" value="Chromosome"/>
</dbReference>
<evidence type="ECO:0000256" key="4">
    <source>
        <dbReference type="ARBA" id="ARBA00022432"/>
    </source>
</evidence>
<dbReference type="NCBIfam" id="NF006822">
    <property type="entry name" value="PRK09344.1-4"/>
    <property type="match status" value="1"/>
</dbReference>
<comment type="pathway">
    <text evidence="1 10">Carbohydrate biosynthesis; gluconeogenesis.</text>
</comment>
<dbReference type="InterPro" id="IPR013035">
    <property type="entry name" value="PEP_carboxykinase_C"/>
</dbReference>
<comment type="function">
    <text evidence="10">Involved in the gluconeogenesis. Catalyzes the conversion of oxaloacetate (OAA) to phosphoenolpyruvate (PEP) through direct phosphoryl transfer between the nucleoside triphosphate and OAA.</text>
</comment>
<dbReference type="PANTHER" id="PTHR30031">
    <property type="entry name" value="PHOSPHOENOLPYRUVATE CARBOXYKINASE ATP"/>
    <property type="match status" value="1"/>
</dbReference>
<evidence type="ECO:0000256" key="3">
    <source>
        <dbReference type="ARBA" id="ARBA00012363"/>
    </source>
</evidence>
<comment type="subcellular location">
    <subcellularLocation>
        <location evidence="10">Cytoplasm</location>
    </subcellularLocation>
</comment>
<dbReference type="NCBIfam" id="NF006821">
    <property type="entry name" value="PRK09344.1-3"/>
    <property type="match status" value="1"/>
</dbReference>
<feature type="binding site" evidence="10">
    <location>
        <position position="321"/>
    </location>
    <ligand>
        <name>ATP</name>
        <dbReference type="ChEBI" id="CHEBI:30616"/>
    </ligand>
</feature>
<evidence type="ECO:0000313" key="12">
    <source>
        <dbReference type="Proteomes" id="UP001215827"/>
    </source>
</evidence>
<keyword evidence="7 10" id="KW-0067">ATP-binding</keyword>
<feature type="binding site" evidence="10">
    <location>
        <position position="199"/>
    </location>
    <ligand>
        <name>ATP</name>
        <dbReference type="ChEBI" id="CHEBI:30616"/>
    </ligand>
</feature>
<dbReference type="Gene3D" id="3.40.449.10">
    <property type="entry name" value="Phosphoenolpyruvate Carboxykinase, domain 1"/>
    <property type="match status" value="1"/>
</dbReference>
<dbReference type="HAMAP" id="MF_00453">
    <property type="entry name" value="PEPCK_ATP"/>
    <property type="match status" value="1"/>
</dbReference>
<evidence type="ECO:0000256" key="7">
    <source>
        <dbReference type="ARBA" id="ARBA00022840"/>
    </source>
</evidence>
<feature type="binding site" evidence="10">
    <location>
        <begin position="234"/>
        <end position="242"/>
    </location>
    <ligand>
        <name>ATP</name>
        <dbReference type="ChEBI" id="CHEBI:30616"/>
    </ligand>
</feature>
<dbReference type="GO" id="GO:0004612">
    <property type="term" value="F:phosphoenolpyruvate carboxykinase (ATP) activity"/>
    <property type="evidence" value="ECO:0007669"/>
    <property type="project" value="UniProtKB-EC"/>
</dbReference>
<keyword evidence="10" id="KW-0963">Cytoplasm</keyword>
<feature type="binding site" evidence="10">
    <location>
        <position position="218"/>
    </location>
    <ligand>
        <name>ATP</name>
        <dbReference type="ChEBI" id="CHEBI:30616"/>
    </ligand>
</feature>
<evidence type="ECO:0000256" key="9">
    <source>
        <dbReference type="ARBA" id="ARBA00047371"/>
    </source>
</evidence>
<evidence type="ECO:0000256" key="1">
    <source>
        <dbReference type="ARBA" id="ARBA00004742"/>
    </source>
</evidence>
<keyword evidence="5 10" id="KW-0547">Nucleotide-binding</keyword>
<comment type="similarity">
    <text evidence="2 10">Belongs to the phosphoenolpyruvate carboxykinase (ATP) family.</text>
</comment>
<feature type="binding site" evidence="10">
    <location>
        <position position="218"/>
    </location>
    <ligand>
        <name>Mn(2+)</name>
        <dbReference type="ChEBI" id="CHEBI:29035"/>
    </ligand>
</feature>
<evidence type="ECO:0000313" key="11">
    <source>
        <dbReference type="EMBL" id="WFL77919.1"/>
    </source>
</evidence>
<comment type="cofactor">
    <cofactor evidence="10">
        <name>Mn(2+)</name>
        <dbReference type="ChEBI" id="CHEBI:29035"/>
    </cofactor>
    <text evidence="10">Binds 1 Mn(2+) ion per subunit.</text>
</comment>
<evidence type="ECO:0000256" key="5">
    <source>
        <dbReference type="ARBA" id="ARBA00022741"/>
    </source>
</evidence>
<dbReference type="CDD" id="cd00484">
    <property type="entry name" value="PEPCK_ATP"/>
    <property type="match status" value="1"/>
</dbReference>
<feature type="binding site" evidence="10">
    <location>
        <position position="446"/>
    </location>
    <ligand>
        <name>ATP</name>
        <dbReference type="ChEBI" id="CHEBI:30616"/>
    </ligand>
</feature>
<feature type="binding site" evidence="10">
    <location>
        <position position="255"/>
    </location>
    <ligand>
        <name>Mn(2+)</name>
        <dbReference type="ChEBI" id="CHEBI:29035"/>
    </ligand>
</feature>
<protein>
    <recommendedName>
        <fullName evidence="3 10">Phosphoenolpyruvate carboxykinase (ATP)</fullName>
        <shortName evidence="10">PCK</shortName>
        <shortName evidence="10">PEP carboxykinase</shortName>
        <shortName evidence="10">PEPCK</shortName>
        <ecNumber evidence="3 10">4.1.1.49</ecNumber>
    </recommendedName>
</protein>
<accession>A0ABY8FSC1</accession>
<dbReference type="PANTHER" id="PTHR30031:SF0">
    <property type="entry name" value="PHOSPHOENOLPYRUVATE CARBOXYKINASE (ATP)"/>
    <property type="match status" value="1"/>
</dbReference>
<feature type="binding site" evidence="10">
    <location>
        <position position="193"/>
    </location>
    <ligand>
        <name>substrate</name>
    </ligand>
</feature>
<feature type="binding site" evidence="10">
    <location>
        <position position="321"/>
    </location>
    <ligand>
        <name>substrate</name>
    </ligand>
</feature>
<dbReference type="Pfam" id="PF01293">
    <property type="entry name" value="PEPCK_ATP"/>
    <property type="match status" value="1"/>
</dbReference>
<feature type="binding site" evidence="10">
    <location>
        <position position="283"/>
    </location>
    <ligand>
        <name>ATP</name>
        <dbReference type="ChEBI" id="CHEBI:30616"/>
    </ligand>
</feature>
<feature type="binding site" evidence="10">
    <location>
        <position position="199"/>
    </location>
    <ligand>
        <name>substrate</name>
    </ligand>
</feature>
<proteinExistence type="inferred from homology"/>
<keyword evidence="6 10" id="KW-0210">Decarboxylase</keyword>
<comment type="catalytic activity">
    <reaction evidence="9 10">
        <text>oxaloacetate + ATP = phosphoenolpyruvate + ADP + CO2</text>
        <dbReference type="Rhea" id="RHEA:18617"/>
        <dbReference type="ChEBI" id="CHEBI:16452"/>
        <dbReference type="ChEBI" id="CHEBI:16526"/>
        <dbReference type="ChEBI" id="CHEBI:30616"/>
        <dbReference type="ChEBI" id="CHEBI:58702"/>
        <dbReference type="ChEBI" id="CHEBI:456216"/>
        <dbReference type="EC" id="4.1.1.49"/>
    </reaction>
</comment>
<feature type="binding site" evidence="10">
    <location>
        <position position="199"/>
    </location>
    <ligand>
        <name>Mn(2+)</name>
        <dbReference type="ChEBI" id="CHEBI:29035"/>
    </ligand>
</feature>
<evidence type="ECO:0000256" key="10">
    <source>
        <dbReference type="HAMAP-Rule" id="MF_00453"/>
    </source>
</evidence>